<feature type="non-terminal residue" evidence="2">
    <location>
        <position position="352"/>
    </location>
</feature>
<sequence length="352" mass="38627">MHKLNIASGADPHQRKAICFIGAIKHGVAAYERGSWSRKGTIADRTEWSQGNDIIQPGSTLRAKMYKTWKSITVVLVEVIFRTGDLVDPVYFGETLPSRLRRRYAGPSVGCAGHTTYLVMSIRFSIPSRGSDALHFTDARIRIPFHSAARRRATKCVRSGRDNKSRCSGSATSRNGRTRTLLLSSFFLAKENDVGDVGDAVHLANLPAPPAEFDVRDNIEAEGDSPSPERILHLGPSLETAGGRFRVRERADKILGLCTLLAFRLFAESKCPAAQTFAQTIQAAIFFPPGNYGRPAIGHSRWIWMAEAGITETEILRKGNDGESFGRVGRGRSTLTTTMTTTTSRETEKSAS</sequence>
<feature type="region of interest" description="Disordered" evidence="1">
    <location>
        <begin position="321"/>
        <end position="352"/>
    </location>
</feature>
<organism evidence="2 3">
    <name type="scientific">Temnothorax longispinosus</name>
    <dbReference type="NCBI Taxonomy" id="300112"/>
    <lineage>
        <taxon>Eukaryota</taxon>
        <taxon>Metazoa</taxon>
        <taxon>Ecdysozoa</taxon>
        <taxon>Arthropoda</taxon>
        <taxon>Hexapoda</taxon>
        <taxon>Insecta</taxon>
        <taxon>Pterygota</taxon>
        <taxon>Neoptera</taxon>
        <taxon>Endopterygota</taxon>
        <taxon>Hymenoptera</taxon>
        <taxon>Apocrita</taxon>
        <taxon>Aculeata</taxon>
        <taxon>Formicoidea</taxon>
        <taxon>Formicidae</taxon>
        <taxon>Myrmicinae</taxon>
        <taxon>Temnothorax</taxon>
    </lineage>
</organism>
<reference evidence="2 3" key="1">
    <citation type="journal article" date="2019" name="Philos. Trans. R. Soc. Lond., B, Biol. Sci.">
        <title>Ant behaviour and brain gene expression of defending hosts depend on the ecological success of the intruding social parasite.</title>
        <authorList>
            <person name="Kaur R."/>
            <person name="Stoldt M."/>
            <person name="Jongepier E."/>
            <person name="Feldmeyer B."/>
            <person name="Menzel F."/>
            <person name="Bornberg-Bauer E."/>
            <person name="Foitzik S."/>
        </authorList>
    </citation>
    <scope>NUCLEOTIDE SEQUENCE [LARGE SCALE GENOMIC DNA]</scope>
    <source>
        <tissue evidence="2">Whole body</tissue>
    </source>
</reference>
<dbReference type="AlphaFoldDB" id="A0A4S2KXC0"/>
<gene>
    <name evidence="2" type="ORF">DBV15_08196</name>
</gene>
<name>A0A4S2KXC0_9HYME</name>
<evidence type="ECO:0000313" key="2">
    <source>
        <dbReference type="EMBL" id="TGZ54326.1"/>
    </source>
</evidence>
<keyword evidence="3" id="KW-1185">Reference proteome</keyword>
<evidence type="ECO:0000313" key="3">
    <source>
        <dbReference type="Proteomes" id="UP000310200"/>
    </source>
</evidence>
<protein>
    <submittedName>
        <fullName evidence="2">Uncharacterized protein</fullName>
    </submittedName>
</protein>
<proteinExistence type="predicted"/>
<feature type="compositionally biased region" description="Low complexity" evidence="1">
    <location>
        <begin position="332"/>
        <end position="344"/>
    </location>
</feature>
<accession>A0A4S2KXC0</accession>
<dbReference type="Proteomes" id="UP000310200">
    <property type="component" value="Unassembled WGS sequence"/>
</dbReference>
<dbReference type="EMBL" id="QBLH01000743">
    <property type="protein sequence ID" value="TGZ54326.1"/>
    <property type="molecule type" value="Genomic_DNA"/>
</dbReference>
<comment type="caution">
    <text evidence="2">The sequence shown here is derived from an EMBL/GenBank/DDBJ whole genome shotgun (WGS) entry which is preliminary data.</text>
</comment>
<evidence type="ECO:0000256" key="1">
    <source>
        <dbReference type="SAM" id="MobiDB-lite"/>
    </source>
</evidence>